<evidence type="ECO:0000313" key="1">
    <source>
        <dbReference type="EMBL" id="OSJ30429.1"/>
    </source>
</evidence>
<dbReference type="AlphaFoldDB" id="A0A1Y2JK94"/>
<sequence length="69" mass="7238">MLDAVTEFILPTMLAAKEVSMLLGTLRVDPAIPSGRGAFGRSALAVLFCKVCGDCIGMQPAPRAARMAE</sequence>
<comment type="caution">
    <text evidence="1">The sequence shown here is derived from an EMBL/GenBank/DDBJ whole genome shotgun (WGS) entry which is preliminary data.</text>
</comment>
<gene>
    <name evidence="1" type="ORF">BSZ19_24800</name>
</gene>
<protein>
    <submittedName>
        <fullName evidence="1">Uncharacterized protein</fullName>
    </submittedName>
</protein>
<reference evidence="1 2" key="1">
    <citation type="submission" date="2017-03" db="EMBL/GenBank/DDBJ databases">
        <title>Whole genome sequences of fourteen strains of Bradyrhizobium canariense and one strain of Bradyrhizobium japonicum isolated from Lupinus (Papilionoideae: Genisteae) species in Algeria.</title>
        <authorList>
            <person name="Crovadore J."/>
            <person name="Chekireb D."/>
            <person name="Brachmann A."/>
            <person name="Chablais R."/>
            <person name="Cochard B."/>
            <person name="Lefort F."/>
        </authorList>
    </citation>
    <scope>NUCLEOTIDE SEQUENCE [LARGE SCALE GENOMIC DNA]</scope>
    <source>
        <strain evidence="1 2">UBMA197</strain>
    </source>
</reference>
<name>A0A1Y2JK94_BRAJP</name>
<dbReference type="Proteomes" id="UP000193335">
    <property type="component" value="Unassembled WGS sequence"/>
</dbReference>
<accession>A0A1Y2JK94</accession>
<proteinExistence type="predicted"/>
<evidence type="ECO:0000313" key="2">
    <source>
        <dbReference type="Proteomes" id="UP000193335"/>
    </source>
</evidence>
<organism evidence="1 2">
    <name type="scientific">Bradyrhizobium japonicum</name>
    <dbReference type="NCBI Taxonomy" id="375"/>
    <lineage>
        <taxon>Bacteria</taxon>
        <taxon>Pseudomonadati</taxon>
        <taxon>Pseudomonadota</taxon>
        <taxon>Alphaproteobacteria</taxon>
        <taxon>Hyphomicrobiales</taxon>
        <taxon>Nitrobacteraceae</taxon>
        <taxon>Bradyrhizobium</taxon>
    </lineage>
</organism>
<dbReference type="EMBL" id="NAFL01000261">
    <property type="protein sequence ID" value="OSJ30429.1"/>
    <property type="molecule type" value="Genomic_DNA"/>
</dbReference>